<gene>
    <name evidence="1" type="ORF">SDC9_120619</name>
</gene>
<evidence type="ECO:0000313" key="1">
    <source>
        <dbReference type="EMBL" id="MPM73637.1"/>
    </source>
</evidence>
<reference evidence="1" key="1">
    <citation type="submission" date="2019-08" db="EMBL/GenBank/DDBJ databases">
        <authorList>
            <person name="Kucharzyk K."/>
            <person name="Murdoch R.W."/>
            <person name="Higgins S."/>
            <person name="Loffler F."/>
        </authorList>
    </citation>
    <scope>NUCLEOTIDE SEQUENCE</scope>
</reference>
<accession>A0A645C888</accession>
<protein>
    <submittedName>
        <fullName evidence="1">Uncharacterized protein</fullName>
    </submittedName>
</protein>
<name>A0A645C888_9ZZZZ</name>
<dbReference type="EMBL" id="VSSQ01025487">
    <property type="protein sequence ID" value="MPM73637.1"/>
    <property type="molecule type" value="Genomic_DNA"/>
</dbReference>
<organism evidence="1">
    <name type="scientific">bioreactor metagenome</name>
    <dbReference type="NCBI Taxonomy" id="1076179"/>
    <lineage>
        <taxon>unclassified sequences</taxon>
        <taxon>metagenomes</taxon>
        <taxon>ecological metagenomes</taxon>
    </lineage>
</organism>
<sequence length="185" mass="20448">MVLYAVEAGHDGHSCGHVVIFYRLIYLSSGQLPRHVAFQVHLNVGVLVEVLRQVVLRHFKGDGGSRRRTCLSGGVPMLASRAQAGELRDDAASERVHALDYEPPCFGVLGRVKPRLKIRVELVLELARRYRLGDDKAVTAPGSAGIEAERIHVRVAVLLAHIVHRGDGRSAGKREGAEFKRRYQC</sequence>
<proteinExistence type="predicted"/>
<dbReference type="AlphaFoldDB" id="A0A645C888"/>
<comment type="caution">
    <text evidence="1">The sequence shown here is derived from an EMBL/GenBank/DDBJ whole genome shotgun (WGS) entry which is preliminary data.</text>
</comment>